<feature type="transmembrane region" description="Helical" evidence="1">
    <location>
        <begin position="164"/>
        <end position="190"/>
    </location>
</feature>
<keyword evidence="1" id="KW-0472">Membrane</keyword>
<name>A0ABR2P8C8_9ROSI</name>
<keyword evidence="3" id="KW-1185">Reference proteome</keyword>
<dbReference type="InterPro" id="IPR044702">
    <property type="entry name" value="AGP23/40"/>
</dbReference>
<comment type="caution">
    <text evidence="2">The sequence shown here is derived from an EMBL/GenBank/DDBJ whole genome shotgun (WGS) entry which is preliminary data.</text>
</comment>
<gene>
    <name evidence="2" type="ORF">V6N11_020012</name>
</gene>
<keyword evidence="1" id="KW-1133">Transmembrane helix</keyword>
<reference evidence="2 3" key="1">
    <citation type="journal article" date="2024" name="G3 (Bethesda)">
        <title>Genome assembly of Hibiscus sabdariffa L. provides insights into metabolisms of medicinal natural products.</title>
        <authorList>
            <person name="Kim T."/>
        </authorList>
    </citation>
    <scope>NUCLEOTIDE SEQUENCE [LARGE SCALE GENOMIC DNA]</scope>
    <source>
        <strain evidence="2">TK-2024</strain>
        <tissue evidence="2">Old leaves</tissue>
    </source>
</reference>
<protein>
    <submittedName>
        <fullName evidence="2">Uncharacterized protein</fullName>
    </submittedName>
</protein>
<evidence type="ECO:0000313" key="3">
    <source>
        <dbReference type="Proteomes" id="UP001396334"/>
    </source>
</evidence>
<proteinExistence type="predicted"/>
<evidence type="ECO:0000256" key="1">
    <source>
        <dbReference type="SAM" id="Phobius"/>
    </source>
</evidence>
<keyword evidence="1" id="KW-0812">Transmembrane</keyword>
<dbReference type="Proteomes" id="UP001396334">
    <property type="component" value="Unassembled WGS sequence"/>
</dbReference>
<dbReference type="EMBL" id="JBBPBN010000075">
    <property type="protein sequence ID" value="KAK8984696.1"/>
    <property type="molecule type" value="Genomic_DNA"/>
</dbReference>
<dbReference type="PANTHER" id="PTHR34672">
    <property type="entry name" value="POLLEN-SPECIFIC ARABINOGALACTA PROTEIN BAN102"/>
    <property type="match status" value="1"/>
</dbReference>
<sequence>MRNNKVFENISENAGRLLFNTKMRALVWLKSSLYGSMINTEGWWSKPFDESQRDQHFVPLIRSIRSALFFGPTRVLGRDLAELIAARTILELSVTARPSEGWSLLLDIDKATRLIRRICFRYLDRDDNATASLLAMEGLLELNCFRHGGLLISLFFNTMDMKKISCAVIFATASMSTVMAAGGPALAPAPAAAPGSAPSPGSVAAPGPDIGVATTTLPVLGSLVGASLVSFLAYYL</sequence>
<accession>A0ABR2P8C8</accession>
<evidence type="ECO:0000313" key="2">
    <source>
        <dbReference type="EMBL" id="KAK8984696.1"/>
    </source>
</evidence>
<dbReference type="PANTHER" id="PTHR34672:SF2">
    <property type="entry name" value="ARABINOGALACTAN PROTEIN 23"/>
    <property type="match status" value="1"/>
</dbReference>
<organism evidence="2 3">
    <name type="scientific">Hibiscus sabdariffa</name>
    <name type="common">roselle</name>
    <dbReference type="NCBI Taxonomy" id="183260"/>
    <lineage>
        <taxon>Eukaryota</taxon>
        <taxon>Viridiplantae</taxon>
        <taxon>Streptophyta</taxon>
        <taxon>Embryophyta</taxon>
        <taxon>Tracheophyta</taxon>
        <taxon>Spermatophyta</taxon>
        <taxon>Magnoliopsida</taxon>
        <taxon>eudicotyledons</taxon>
        <taxon>Gunneridae</taxon>
        <taxon>Pentapetalae</taxon>
        <taxon>rosids</taxon>
        <taxon>malvids</taxon>
        <taxon>Malvales</taxon>
        <taxon>Malvaceae</taxon>
        <taxon>Malvoideae</taxon>
        <taxon>Hibiscus</taxon>
    </lineage>
</organism>
<feature type="transmembrane region" description="Helical" evidence="1">
    <location>
        <begin position="210"/>
        <end position="235"/>
    </location>
</feature>